<evidence type="ECO:0000313" key="2">
    <source>
        <dbReference type="EMBL" id="KAD5316836.1"/>
    </source>
</evidence>
<reference evidence="2 3" key="1">
    <citation type="submission" date="2019-05" db="EMBL/GenBank/DDBJ databases">
        <title>Mikania micrantha, genome provides insights into the molecular mechanism of rapid growth.</title>
        <authorList>
            <person name="Liu B."/>
        </authorList>
    </citation>
    <scope>NUCLEOTIDE SEQUENCE [LARGE SCALE GENOMIC DNA]</scope>
    <source>
        <strain evidence="2">NLD-2019</strain>
        <tissue evidence="2">Leaf</tissue>
    </source>
</reference>
<organism evidence="2 3">
    <name type="scientific">Mikania micrantha</name>
    <name type="common">bitter vine</name>
    <dbReference type="NCBI Taxonomy" id="192012"/>
    <lineage>
        <taxon>Eukaryota</taxon>
        <taxon>Viridiplantae</taxon>
        <taxon>Streptophyta</taxon>
        <taxon>Embryophyta</taxon>
        <taxon>Tracheophyta</taxon>
        <taxon>Spermatophyta</taxon>
        <taxon>Magnoliopsida</taxon>
        <taxon>eudicotyledons</taxon>
        <taxon>Gunneridae</taxon>
        <taxon>Pentapetalae</taxon>
        <taxon>asterids</taxon>
        <taxon>campanulids</taxon>
        <taxon>Asterales</taxon>
        <taxon>Asteraceae</taxon>
        <taxon>Asteroideae</taxon>
        <taxon>Heliantheae alliance</taxon>
        <taxon>Eupatorieae</taxon>
        <taxon>Mikania</taxon>
    </lineage>
</organism>
<evidence type="ECO:0000256" key="1">
    <source>
        <dbReference type="SAM" id="MobiDB-lite"/>
    </source>
</evidence>
<feature type="region of interest" description="Disordered" evidence="1">
    <location>
        <begin position="20"/>
        <end position="70"/>
    </location>
</feature>
<feature type="compositionally biased region" description="Basic and acidic residues" evidence="1">
    <location>
        <begin position="96"/>
        <end position="105"/>
    </location>
</feature>
<feature type="region of interest" description="Disordered" evidence="1">
    <location>
        <begin position="90"/>
        <end position="120"/>
    </location>
</feature>
<keyword evidence="3" id="KW-1185">Reference proteome</keyword>
<dbReference type="EMBL" id="SZYD01000009">
    <property type="protein sequence ID" value="KAD5316836.1"/>
    <property type="molecule type" value="Genomic_DNA"/>
</dbReference>
<name>A0A5N6NPZ7_9ASTR</name>
<comment type="caution">
    <text evidence="2">The sequence shown here is derived from an EMBL/GenBank/DDBJ whole genome shotgun (WGS) entry which is preliminary data.</text>
</comment>
<proteinExistence type="predicted"/>
<dbReference type="AlphaFoldDB" id="A0A5N6NPZ7"/>
<sequence>MGQGEGSRNRGSTGHICPQFLVFSANPNGPSSANMSASNGPVQEAAEPAASSTALRSPPPPPSVEPEAFDHHSKPYLPFLPCFRTRSNAHHHRHGFEKPAPKEPYDPSQPPSASTLASRTTRRCPHPQCRCVSEPEANAHHHRHGFHIAGTTAGVTCWVLETLFFISDHVVDFSCFRNMSSVHFRLLGRSPNAISDHAIDLTWFLKWRRIESKEKARTPTAGGGGGQRTTAGDVEDGGGFLKWRRIESKEKARTPTAGGGGGQRTTAGDVEDGGGRELILAEQQLSSGAPVLKSLFCH</sequence>
<protein>
    <submittedName>
        <fullName evidence="2">Uncharacterized protein</fullName>
    </submittedName>
</protein>
<feature type="region of interest" description="Disordered" evidence="1">
    <location>
        <begin position="251"/>
        <end position="274"/>
    </location>
</feature>
<feature type="region of interest" description="Disordered" evidence="1">
    <location>
        <begin position="215"/>
        <end position="237"/>
    </location>
</feature>
<gene>
    <name evidence="2" type="ORF">E3N88_16782</name>
</gene>
<dbReference type="Proteomes" id="UP000326396">
    <property type="component" value="Linkage Group LG17"/>
</dbReference>
<feature type="compositionally biased region" description="Polar residues" evidence="1">
    <location>
        <begin position="25"/>
        <end position="41"/>
    </location>
</feature>
<accession>A0A5N6NPZ7</accession>
<evidence type="ECO:0000313" key="3">
    <source>
        <dbReference type="Proteomes" id="UP000326396"/>
    </source>
</evidence>